<keyword evidence="2" id="KW-1185">Reference proteome</keyword>
<accession>A0A0C2JA25</accession>
<reference evidence="1 2" key="1">
    <citation type="journal article" date="2014" name="BMC Genomics">
        <title>Comparative genomics of the major fungal agents of human and animal Sporotrichosis: Sporothrix schenckii and Sporothrix brasiliensis.</title>
        <authorList>
            <person name="Teixeira M.M."/>
            <person name="de Almeida L.G."/>
            <person name="Kubitschek-Barreira P."/>
            <person name="Alves F.L."/>
            <person name="Kioshima E.S."/>
            <person name="Abadio A.K."/>
            <person name="Fernandes L."/>
            <person name="Derengowski L.S."/>
            <person name="Ferreira K.S."/>
            <person name="Souza R.C."/>
            <person name="Ruiz J.C."/>
            <person name="de Andrade N.C."/>
            <person name="Paes H.C."/>
            <person name="Nicola A.M."/>
            <person name="Albuquerque P."/>
            <person name="Gerber A.L."/>
            <person name="Martins V.P."/>
            <person name="Peconick L.D."/>
            <person name="Neto A.V."/>
            <person name="Chaucanez C.B."/>
            <person name="Silva P.A."/>
            <person name="Cunha O.L."/>
            <person name="de Oliveira F.F."/>
            <person name="dos Santos T.C."/>
            <person name="Barros A.L."/>
            <person name="Soares M.A."/>
            <person name="de Oliveira L.M."/>
            <person name="Marini M.M."/>
            <person name="Villalobos-Duno H."/>
            <person name="Cunha M.M."/>
            <person name="de Hoog S."/>
            <person name="da Silveira J.F."/>
            <person name="Henrissat B."/>
            <person name="Nino-Vega G.A."/>
            <person name="Cisalpino P.S."/>
            <person name="Mora-Montes H.M."/>
            <person name="Almeida S.R."/>
            <person name="Stajich J.E."/>
            <person name="Lopes-Bezerra L.M."/>
            <person name="Vasconcelos A.T."/>
            <person name="Felipe M.S."/>
        </authorList>
    </citation>
    <scope>NUCLEOTIDE SEQUENCE [LARGE SCALE GENOMIC DNA]</scope>
    <source>
        <strain evidence="1 2">5110</strain>
    </source>
</reference>
<dbReference type="HOGENOM" id="CLU_1769302_0_0_1"/>
<comment type="caution">
    <text evidence="1">The sequence shown here is derived from an EMBL/GenBank/DDBJ whole genome shotgun (WGS) entry which is preliminary data.</text>
</comment>
<gene>
    <name evidence="1" type="ORF">SPBR_04501</name>
</gene>
<dbReference type="OrthoDB" id="3447202at2759"/>
<evidence type="ECO:0000313" key="1">
    <source>
        <dbReference type="EMBL" id="KIH93777.1"/>
    </source>
</evidence>
<evidence type="ECO:0000313" key="2">
    <source>
        <dbReference type="Proteomes" id="UP000031575"/>
    </source>
</evidence>
<dbReference type="GeneID" id="63677705"/>
<dbReference type="Proteomes" id="UP000031575">
    <property type="component" value="Unassembled WGS sequence"/>
</dbReference>
<dbReference type="EMBL" id="AWTV01000005">
    <property type="protein sequence ID" value="KIH93777.1"/>
    <property type="molecule type" value="Genomic_DNA"/>
</dbReference>
<organism evidence="1 2">
    <name type="scientific">Sporothrix brasiliensis 5110</name>
    <dbReference type="NCBI Taxonomy" id="1398154"/>
    <lineage>
        <taxon>Eukaryota</taxon>
        <taxon>Fungi</taxon>
        <taxon>Dikarya</taxon>
        <taxon>Ascomycota</taxon>
        <taxon>Pezizomycotina</taxon>
        <taxon>Sordariomycetes</taxon>
        <taxon>Sordariomycetidae</taxon>
        <taxon>Ophiostomatales</taxon>
        <taxon>Ophiostomataceae</taxon>
        <taxon>Sporothrix</taxon>
    </lineage>
</organism>
<dbReference type="AlphaFoldDB" id="A0A0C2JA25"/>
<sequence>MPLLPTLPGKTTHGNHWLVPSHHQCSSDISYSGMELGVPVATIMTCGAPTGQAKTGAGEVAAMAKRDGEGADVTYGKLMPVADSIEKGLPIGLAHGIVLKRNVKKTLSRFVVIYSGAKAGVMCCITSRPGQAYSFQRSRRTPRTEND</sequence>
<name>A0A0C2JA25_9PEZI</name>
<dbReference type="VEuPathDB" id="FungiDB:SPBR_04501"/>
<proteinExistence type="predicted"/>
<protein>
    <submittedName>
        <fullName evidence="1">Uncharacterized protein</fullName>
    </submittedName>
</protein>
<dbReference type="RefSeq" id="XP_040621787.1">
    <property type="nucleotide sequence ID" value="XM_040762784.1"/>
</dbReference>